<evidence type="ECO:0000313" key="6">
    <source>
        <dbReference type="EMBL" id="JAT21036.1"/>
    </source>
</evidence>
<sequence length="233" mass="25754">MEQRQANRPSQPPVRVQFRHQVIAVYVWLLCGLAISGVTAACLFQFSSLVNFVSNHLLITMIVIAVSMTLITNIFNRTSFEKNKGTKIMCWAVNCVLAGVPFLSADPGILLTSIIYTVLLIIILTLKSFILPEIVINAMLFPLTAIHTMVLVCSAYTIIFGSTDSIVSNIVSGISMHGGFVVYSGLVICNTQRLYSNAKSPQFDPLFSAFVFYMNILNLYTRVTIFSSKTYSA</sequence>
<dbReference type="AlphaFoldDB" id="A0A1B6LBJ3"/>
<feature type="transmembrane region" description="Helical" evidence="5">
    <location>
        <begin position="88"/>
        <end position="103"/>
    </location>
</feature>
<feature type="transmembrane region" description="Helical" evidence="5">
    <location>
        <begin position="21"/>
        <end position="46"/>
    </location>
</feature>
<keyword evidence="3 5" id="KW-1133">Transmembrane helix</keyword>
<accession>A0A1B6LBJ3</accession>
<feature type="transmembrane region" description="Helical" evidence="5">
    <location>
        <begin position="166"/>
        <end position="189"/>
    </location>
</feature>
<evidence type="ECO:0000256" key="2">
    <source>
        <dbReference type="ARBA" id="ARBA00022692"/>
    </source>
</evidence>
<protein>
    <submittedName>
        <fullName evidence="6">Uncharacterized protein</fullName>
    </submittedName>
</protein>
<dbReference type="EMBL" id="GEBQ01018941">
    <property type="protein sequence ID" value="JAT21036.1"/>
    <property type="molecule type" value="Transcribed_RNA"/>
</dbReference>
<evidence type="ECO:0000256" key="5">
    <source>
        <dbReference type="SAM" id="Phobius"/>
    </source>
</evidence>
<evidence type="ECO:0000256" key="1">
    <source>
        <dbReference type="ARBA" id="ARBA00004141"/>
    </source>
</evidence>
<reference evidence="6" key="1">
    <citation type="submission" date="2015-11" db="EMBL/GenBank/DDBJ databases">
        <title>De novo transcriptome assembly of four potential Pierce s Disease insect vectors from Arizona vineyards.</title>
        <authorList>
            <person name="Tassone E.E."/>
        </authorList>
    </citation>
    <scope>NUCLEOTIDE SEQUENCE</scope>
</reference>
<keyword evidence="2 5" id="KW-0812">Transmembrane</keyword>
<dbReference type="InterPro" id="IPR006214">
    <property type="entry name" value="Bax_inhibitor_1-related"/>
</dbReference>
<feature type="transmembrane region" description="Helical" evidence="5">
    <location>
        <begin position="58"/>
        <end position="76"/>
    </location>
</feature>
<dbReference type="Pfam" id="PF01027">
    <property type="entry name" value="Bax1-I"/>
    <property type="match status" value="1"/>
</dbReference>
<feature type="transmembrane region" description="Helical" evidence="5">
    <location>
        <begin position="109"/>
        <end position="126"/>
    </location>
</feature>
<gene>
    <name evidence="6" type="ORF">g.1268</name>
</gene>
<evidence type="ECO:0000256" key="3">
    <source>
        <dbReference type="ARBA" id="ARBA00022989"/>
    </source>
</evidence>
<organism evidence="6">
    <name type="scientific">Graphocephala atropunctata</name>
    <dbReference type="NCBI Taxonomy" id="36148"/>
    <lineage>
        <taxon>Eukaryota</taxon>
        <taxon>Metazoa</taxon>
        <taxon>Ecdysozoa</taxon>
        <taxon>Arthropoda</taxon>
        <taxon>Hexapoda</taxon>
        <taxon>Insecta</taxon>
        <taxon>Pterygota</taxon>
        <taxon>Neoptera</taxon>
        <taxon>Paraneoptera</taxon>
        <taxon>Hemiptera</taxon>
        <taxon>Auchenorrhyncha</taxon>
        <taxon>Membracoidea</taxon>
        <taxon>Cicadellidae</taxon>
        <taxon>Cicadellinae</taxon>
        <taxon>Cicadellini</taxon>
        <taxon>Graphocephala</taxon>
    </lineage>
</organism>
<proteinExistence type="predicted"/>
<name>A0A1B6LBJ3_9HEMI</name>
<feature type="transmembrane region" description="Helical" evidence="5">
    <location>
        <begin position="138"/>
        <end position="160"/>
    </location>
</feature>
<keyword evidence="4 5" id="KW-0472">Membrane</keyword>
<dbReference type="GO" id="GO:0016020">
    <property type="term" value="C:membrane"/>
    <property type="evidence" value="ECO:0007669"/>
    <property type="project" value="UniProtKB-SubCell"/>
</dbReference>
<evidence type="ECO:0000256" key="4">
    <source>
        <dbReference type="ARBA" id="ARBA00023136"/>
    </source>
</evidence>
<comment type="subcellular location">
    <subcellularLocation>
        <location evidence="1">Membrane</location>
        <topology evidence="1">Multi-pass membrane protein</topology>
    </subcellularLocation>
</comment>